<gene>
    <name evidence="2" type="ORF">ETSY2_40735</name>
</gene>
<dbReference type="AlphaFoldDB" id="W4LNS2"/>
<dbReference type="PANTHER" id="PTHR43875:SF1">
    <property type="entry name" value="OSMOPROTECTIVE COMPOUNDS UPTAKE ATP-BINDING PROTEIN GGTA"/>
    <property type="match status" value="1"/>
</dbReference>
<dbReference type="PANTHER" id="PTHR43875">
    <property type="entry name" value="MALTODEXTRIN IMPORT ATP-BINDING PROTEIN MSMX"/>
    <property type="match status" value="1"/>
</dbReference>
<proteinExistence type="predicted"/>
<dbReference type="Gene3D" id="2.40.50.140">
    <property type="entry name" value="Nucleic acid-binding proteins"/>
    <property type="match status" value="1"/>
</dbReference>
<evidence type="ECO:0000259" key="1">
    <source>
        <dbReference type="Pfam" id="PF17912"/>
    </source>
</evidence>
<sequence length="218" mass="24457">ALARCISHSPRVLLLDEPFSNLDASLRLKTRSEVKRLVERFGLTTVFVTHDQSEAVAMGHRLAIMHAGEIIQVGTFQELYQQPLNEFVAGFLGSPPMHFFKGWRQGEDVVFDIGQTRLRTPVPDRLQHRLAPNSRIQIGVRPEHFCLAEPDAPLSIPCEVDSVEMLVSDAAQLIYVKHGSTKFCAKLNLQSAHRPHDTIWLGLPPAQIHVFDADGQRL</sequence>
<name>W4LNS2_9BACT</name>
<dbReference type="SUPFAM" id="SSF50331">
    <property type="entry name" value="MOP-like"/>
    <property type="match status" value="1"/>
</dbReference>
<dbReference type="EMBL" id="AZHX01001827">
    <property type="protein sequence ID" value="ETW99529.1"/>
    <property type="molecule type" value="Genomic_DNA"/>
</dbReference>
<evidence type="ECO:0000313" key="3">
    <source>
        <dbReference type="Proteomes" id="UP000019140"/>
    </source>
</evidence>
<keyword evidence="3" id="KW-1185">Reference proteome</keyword>
<dbReference type="GO" id="GO:0016887">
    <property type="term" value="F:ATP hydrolysis activity"/>
    <property type="evidence" value="ECO:0007669"/>
    <property type="project" value="InterPro"/>
</dbReference>
<dbReference type="InterPro" id="IPR040582">
    <property type="entry name" value="OB_MalK-like"/>
</dbReference>
<dbReference type="InterPro" id="IPR027417">
    <property type="entry name" value="P-loop_NTPase"/>
</dbReference>
<dbReference type="Proteomes" id="UP000019140">
    <property type="component" value="Unassembled WGS sequence"/>
</dbReference>
<dbReference type="HOGENOM" id="CLU_000604_1_1_7"/>
<dbReference type="Gene3D" id="2.40.50.100">
    <property type="match status" value="1"/>
</dbReference>
<accession>W4LNS2</accession>
<dbReference type="Gene3D" id="3.40.50.300">
    <property type="entry name" value="P-loop containing nucleotide triphosphate hydrolases"/>
    <property type="match status" value="1"/>
</dbReference>
<dbReference type="SUPFAM" id="SSF52540">
    <property type="entry name" value="P-loop containing nucleoside triphosphate hydrolases"/>
    <property type="match status" value="1"/>
</dbReference>
<dbReference type="InterPro" id="IPR012340">
    <property type="entry name" value="NA-bd_OB-fold"/>
</dbReference>
<dbReference type="InterPro" id="IPR047641">
    <property type="entry name" value="ABC_transpr_MalK/UgpC-like"/>
</dbReference>
<dbReference type="Pfam" id="PF17912">
    <property type="entry name" value="OB_MalK"/>
    <property type="match status" value="1"/>
</dbReference>
<dbReference type="InterPro" id="IPR008995">
    <property type="entry name" value="Mo/tungstate-bd_C_term_dom"/>
</dbReference>
<organism evidence="2 3">
    <name type="scientific">Candidatus Entotheonella gemina</name>
    <dbReference type="NCBI Taxonomy" id="1429439"/>
    <lineage>
        <taxon>Bacteria</taxon>
        <taxon>Pseudomonadati</taxon>
        <taxon>Nitrospinota/Tectimicrobiota group</taxon>
        <taxon>Candidatus Tectimicrobiota</taxon>
        <taxon>Candidatus Entotheonellia</taxon>
        <taxon>Candidatus Entotheonellales</taxon>
        <taxon>Candidatus Entotheonellaceae</taxon>
        <taxon>Candidatus Entotheonella</taxon>
    </lineage>
</organism>
<feature type="non-terminal residue" evidence="2">
    <location>
        <position position="1"/>
    </location>
</feature>
<protein>
    <recommendedName>
        <fullName evidence="1">MalK-like OB fold domain-containing protein</fullName>
    </recommendedName>
</protein>
<feature type="domain" description="MalK-like OB fold" evidence="1">
    <location>
        <begin position="93"/>
        <end position="145"/>
    </location>
</feature>
<reference evidence="2 3" key="1">
    <citation type="journal article" date="2014" name="Nature">
        <title>An environmental bacterial taxon with a large and distinct metabolic repertoire.</title>
        <authorList>
            <person name="Wilson M.C."/>
            <person name="Mori T."/>
            <person name="Ruckert C."/>
            <person name="Uria A.R."/>
            <person name="Helf M.J."/>
            <person name="Takada K."/>
            <person name="Gernert C."/>
            <person name="Steffens U.A."/>
            <person name="Heycke N."/>
            <person name="Schmitt S."/>
            <person name="Rinke C."/>
            <person name="Helfrich E.J."/>
            <person name="Brachmann A.O."/>
            <person name="Gurgui C."/>
            <person name="Wakimoto T."/>
            <person name="Kracht M."/>
            <person name="Crusemann M."/>
            <person name="Hentschel U."/>
            <person name="Abe I."/>
            <person name="Matsunaga S."/>
            <person name="Kalinowski J."/>
            <person name="Takeyama H."/>
            <person name="Piel J."/>
        </authorList>
    </citation>
    <scope>NUCLEOTIDE SEQUENCE [LARGE SCALE GENOMIC DNA]</scope>
    <source>
        <strain evidence="3">TSY2</strain>
    </source>
</reference>
<comment type="caution">
    <text evidence="2">The sequence shown here is derived from an EMBL/GenBank/DDBJ whole genome shotgun (WGS) entry which is preliminary data.</text>
</comment>
<evidence type="ECO:0000313" key="2">
    <source>
        <dbReference type="EMBL" id="ETW99529.1"/>
    </source>
</evidence>
<dbReference type="GO" id="GO:0055052">
    <property type="term" value="C:ATP-binding cassette (ABC) transporter complex, substrate-binding subunit-containing"/>
    <property type="evidence" value="ECO:0007669"/>
    <property type="project" value="TreeGrafter"/>
</dbReference>